<accession>A0A1R1XU87</accession>
<feature type="compositionally biased region" description="Low complexity" evidence="1">
    <location>
        <begin position="789"/>
        <end position="803"/>
    </location>
</feature>
<protein>
    <submittedName>
        <fullName evidence="2">Uncharacterized protein</fullName>
    </submittedName>
</protein>
<dbReference type="OrthoDB" id="5597242at2759"/>
<feature type="compositionally biased region" description="Low complexity" evidence="1">
    <location>
        <begin position="655"/>
        <end position="666"/>
    </location>
</feature>
<feature type="region of interest" description="Disordered" evidence="1">
    <location>
        <begin position="781"/>
        <end position="808"/>
    </location>
</feature>
<comment type="caution">
    <text evidence="2">The sequence shown here is derived from an EMBL/GenBank/DDBJ whole genome shotgun (WGS) entry which is preliminary data.</text>
</comment>
<feature type="region of interest" description="Disordered" evidence="1">
    <location>
        <begin position="654"/>
        <end position="728"/>
    </location>
</feature>
<dbReference type="STRING" id="133412.A0A1R1XU87"/>
<gene>
    <name evidence="2" type="ORF">AYI70_g5542</name>
</gene>
<feature type="region of interest" description="Disordered" evidence="1">
    <location>
        <begin position="595"/>
        <end position="641"/>
    </location>
</feature>
<reference evidence="2 3" key="1">
    <citation type="submission" date="2017-01" db="EMBL/GenBank/DDBJ databases">
        <authorList>
            <person name="Mah S.A."/>
            <person name="Swanson W.J."/>
            <person name="Moy G.W."/>
            <person name="Vacquier V.D."/>
        </authorList>
    </citation>
    <scope>NUCLEOTIDE SEQUENCE [LARGE SCALE GENOMIC DNA]</scope>
    <source>
        <strain evidence="2 3">GSMNP</strain>
    </source>
</reference>
<name>A0A1R1XU87_9FUNG</name>
<proteinExistence type="predicted"/>
<keyword evidence="3" id="KW-1185">Reference proteome</keyword>
<organism evidence="2 3">
    <name type="scientific">Smittium culicis</name>
    <dbReference type="NCBI Taxonomy" id="133412"/>
    <lineage>
        <taxon>Eukaryota</taxon>
        <taxon>Fungi</taxon>
        <taxon>Fungi incertae sedis</taxon>
        <taxon>Zoopagomycota</taxon>
        <taxon>Kickxellomycotina</taxon>
        <taxon>Harpellomycetes</taxon>
        <taxon>Harpellales</taxon>
        <taxon>Legeriomycetaceae</taxon>
        <taxon>Smittium</taxon>
    </lineage>
</organism>
<dbReference type="EMBL" id="LSSN01001835">
    <property type="protein sequence ID" value="OMJ18119.1"/>
    <property type="molecule type" value="Genomic_DNA"/>
</dbReference>
<evidence type="ECO:0000313" key="3">
    <source>
        <dbReference type="Proteomes" id="UP000187283"/>
    </source>
</evidence>
<dbReference type="Proteomes" id="UP000187283">
    <property type="component" value="Unassembled WGS sequence"/>
</dbReference>
<evidence type="ECO:0000256" key="1">
    <source>
        <dbReference type="SAM" id="MobiDB-lite"/>
    </source>
</evidence>
<evidence type="ECO:0000313" key="2">
    <source>
        <dbReference type="EMBL" id="OMJ18119.1"/>
    </source>
</evidence>
<feature type="compositionally biased region" description="Polar residues" evidence="1">
    <location>
        <begin position="669"/>
        <end position="728"/>
    </location>
</feature>
<sequence length="873" mass="95594">MEFGPRMCRVSFLKYDNYNVFYRYSAGDRKLVCGHGRRIGDSIGSVSTEFYNSSSPITNNLLFDTDSIKGISNNFTEEKKYNLVVGITSGVLGPSSSKCLPNIMTTASETVKALRKPKRISIKSKKSGFDDQASTLDMLNEYNKITVTEFMEKKLRFVDFLPRSFCDSQIQMLDTKSKGSYLEYDFNCQENKFSGIFKVESPQQPSRRQDNGVTNKMQRVSFKLENVQENCTVYYKNDLLNSEFVYIQVLSGLIRCGIGNPISGPSISESIHFPSILSQALSTNLKIYTENISIQAGFSICHSSICDPSIPDNTSASSILLSPSQNAQGNQTLIASRKLDDELDQFMVSEVDTDYLDKFFCEDSVYKAIPIDQGTSSFDSINPKYLNPCYGKKFTLIFDASLSQNNSNGIATFSLSDKDGFAPDFEMFSVLFPTTNTSPESTDNNSSNLNNSTNTSEQGCQIFIQLNDKYLFAGVGGLYNSKCNLKINSARRSSSIISRASQINVSTSNLLLGNSKFVCSSENCITNSQSNTDGSGNGNIVPSNNNSELTSDSIISSLVSASQANRASNLAFNSISIINQSDGSEIINNSIQSQNLGLKPSTKNSEQSQAPPTQTFTKKPGSRNTQNSNSNRELSILQNIDINTVPTSMPIQIESSMRSSSTSVKSELPPNSSTKRNSKTNINTQIAIKSAESSSLSKKNQQRSSINSLQSNDEPTSTSESINSSDQDQISEIKVGLPININVTPILVPKISFDISIISNTPQIPTDIKTGILDAFTELNEETEEQNEESSSTPTSNTKPENTLESSLTTGVSSEIGVSVPVKNLNFFELKKAIKMAIKSKGQTASISQTKTKNSPLSPSSFVTLTISNYMIF</sequence>
<dbReference type="AlphaFoldDB" id="A0A1R1XU87"/>